<dbReference type="OrthoDB" id="5461070at2"/>
<reference evidence="12 16" key="5">
    <citation type="submission" date="2019-08" db="EMBL/GenBank/DDBJ databases">
        <title>Emerging of two pre-pandemic pathogenic O4:KUT lineages of Vibrio parahaemolyticus in coastal eastern China.</title>
        <authorList>
            <person name="Yu H."/>
        </authorList>
    </citation>
    <scope>NUCLEOTIDE SEQUENCE [LARGE SCALE GENOMIC DNA]</scope>
    <source>
        <strain evidence="12 16">HZ17-383</strain>
    </source>
</reference>
<dbReference type="EMBL" id="CP034298">
    <property type="protein sequence ID" value="QHH09195.1"/>
    <property type="molecule type" value="Genomic_DNA"/>
</dbReference>
<evidence type="ECO:0000313" key="18">
    <source>
        <dbReference type="Proteomes" id="UP000518904"/>
    </source>
</evidence>
<reference evidence="9 18" key="7">
    <citation type="submission" date="2020-04" db="EMBL/GenBank/DDBJ databases">
        <title>Whole-genome sequencing of Vibrio spp. from China reveals different genetic environments of blaCTX-M-14 among diverse lineages.</title>
        <authorList>
            <person name="Zheng Z."/>
            <person name="Ye L."/>
            <person name="Chen S."/>
        </authorList>
    </citation>
    <scope>NUCLEOTIDE SEQUENCE [LARGE SCALE GENOMIC DNA]</scope>
    <source>
        <strain evidence="9 18">Vb0551</strain>
    </source>
</reference>
<evidence type="ECO:0000256" key="1">
    <source>
        <dbReference type="ARBA" id="ARBA00022475"/>
    </source>
</evidence>
<keyword evidence="4 5" id="KW-0472">Membrane</keyword>
<organism evidence="9 18">
    <name type="scientific">Vibrio parahaemolyticus</name>
    <dbReference type="NCBI Taxonomy" id="670"/>
    <lineage>
        <taxon>Bacteria</taxon>
        <taxon>Pseudomonadati</taxon>
        <taxon>Pseudomonadota</taxon>
        <taxon>Gammaproteobacteria</taxon>
        <taxon>Vibrionales</taxon>
        <taxon>Vibrionaceae</taxon>
        <taxon>Vibrio</taxon>
    </lineage>
</organism>
<dbReference type="EMBL" id="JABCLB010002834">
    <property type="protein sequence ID" value="NMU87999.1"/>
    <property type="molecule type" value="Genomic_DNA"/>
</dbReference>
<evidence type="ECO:0000313" key="15">
    <source>
        <dbReference type="Proteomes" id="UP000191946"/>
    </source>
</evidence>
<reference evidence="10 15" key="2">
    <citation type="submission" date="2015-08" db="EMBL/GenBank/DDBJ databases">
        <title>Draft Genome Sequences of Vibrio parahaemolyticus Strains.</title>
        <authorList>
            <person name="Gonzalez-Escalona N."/>
            <person name="DePaola A."/>
        </authorList>
    </citation>
    <scope>NUCLEOTIDE SEQUENCE [LARGE SCALE GENOMIC DNA]</scope>
    <source>
        <strain evidence="10 15">CFSAN001621</strain>
    </source>
</reference>
<dbReference type="Pfam" id="PF07869">
    <property type="entry name" value="DUF1656"/>
    <property type="match status" value="1"/>
</dbReference>
<dbReference type="Proteomes" id="UP000321504">
    <property type="component" value="Unassembled WGS sequence"/>
</dbReference>
<evidence type="ECO:0000313" key="14">
    <source>
        <dbReference type="Proteomes" id="UP000037697"/>
    </source>
</evidence>
<dbReference type="EMBL" id="VRMQ01000002">
    <property type="protein sequence ID" value="TXN15990.1"/>
    <property type="molecule type" value="Genomic_DNA"/>
</dbReference>
<dbReference type="AlphaFoldDB" id="A0A072LAB3"/>
<evidence type="ECO:0000313" key="10">
    <source>
        <dbReference type="EMBL" id="OQK04902.1"/>
    </source>
</evidence>
<evidence type="ECO:0000313" key="9">
    <source>
        <dbReference type="EMBL" id="NMU87999.1"/>
    </source>
</evidence>
<keyword evidence="2 5" id="KW-0812">Transmembrane</keyword>
<feature type="transmembrane region" description="Helical" evidence="5">
    <location>
        <begin position="13"/>
        <end position="32"/>
    </location>
</feature>
<reference evidence="13" key="8">
    <citation type="submission" date="2022-12" db="EMBL/GenBank/DDBJ databases">
        <title>Vibrio parahaemolyticus become highly virulent by producing novel Tc toxins.</title>
        <authorList>
            <person name="Yang F."/>
            <person name="You Y."/>
            <person name="Lai Q."/>
            <person name="Xu L."/>
            <person name="Li F."/>
        </authorList>
    </citation>
    <scope>NUCLEOTIDE SEQUENCE</scope>
    <source>
        <strain evidence="13">Vp-HL-202005</strain>
    </source>
</reference>
<evidence type="ECO:0000256" key="2">
    <source>
        <dbReference type="ARBA" id="ARBA00022692"/>
    </source>
</evidence>
<gene>
    <name evidence="7" type="ORF">ACX05_06590</name>
    <name evidence="10" type="ORF">AKG60_00315</name>
    <name evidence="11" type="ORF">EHC69_07315</name>
    <name evidence="12" type="ORF">FVP01_08440</name>
    <name evidence="9" type="ORF">HKB16_34690</name>
    <name evidence="6" type="ORF">I7278_19860</name>
    <name evidence="13" type="ORF">O1Q84_06895</name>
    <name evidence="8" type="ORF">QX249_20405</name>
</gene>
<proteinExistence type="predicted"/>
<sequence>MNTMPHELVWGEIYFPPLLLVIGLAYVLTTMVTSLATRCGLHKYVAFPALAELSLIVIFTGVIGQFISIF</sequence>
<keyword evidence="1" id="KW-1003">Cell membrane</keyword>
<reference evidence="6" key="6">
    <citation type="submission" date="2019-12" db="EMBL/GenBank/DDBJ databases">
        <authorList>
            <consortium name="NCBI Pathogen Detection Project"/>
        </authorList>
    </citation>
    <scope>NUCLEOTIDE SEQUENCE</scope>
    <source>
        <strain evidence="6">1930</strain>
    </source>
</reference>
<dbReference type="OMA" id="HKYVAFP"/>
<dbReference type="EMBL" id="JAUHGG010000007">
    <property type="protein sequence ID" value="MDS1823008.1"/>
    <property type="molecule type" value="Genomic_DNA"/>
</dbReference>
<evidence type="ECO:0000313" key="17">
    <source>
        <dbReference type="Proteomes" id="UP000464718"/>
    </source>
</evidence>
<evidence type="ECO:0000256" key="5">
    <source>
        <dbReference type="SAM" id="Phobius"/>
    </source>
</evidence>
<dbReference type="EMBL" id="DACQKT010000011">
    <property type="protein sequence ID" value="HAS6679058.1"/>
    <property type="molecule type" value="Genomic_DNA"/>
</dbReference>
<evidence type="ECO:0000256" key="4">
    <source>
        <dbReference type="ARBA" id="ARBA00023136"/>
    </source>
</evidence>
<evidence type="ECO:0000313" key="12">
    <source>
        <dbReference type="EMBL" id="TXN15990.1"/>
    </source>
</evidence>
<dbReference type="RefSeq" id="WP_005454886.1">
    <property type="nucleotide sequence ID" value="NZ_CABMHD010000004.1"/>
</dbReference>
<keyword evidence="3 5" id="KW-1133">Transmembrane helix</keyword>
<reference evidence="8" key="9">
    <citation type="submission" date="2023-06" db="EMBL/GenBank/DDBJ databases">
        <title>Genomic Diversity of Vibrio spp. and Metagenomic Analysis of Pathogens in Florida Gulf Coastal Waters Following Hurricane Ian.</title>
        <authorList>
            <person name="Brumfield K.D."/>
        </authorList>
    </citation>
    <scope>NUCLEOTIDE SEQUENCE</scope>
    <source>
        <strain evidence="8">WBS2B-138</strain>
    </source>
</reference>
<dbReference type="Proteomes" id="UP000191946">
    <property type="component" value="Unassembled WGS sequence"/>
</dbReference>
<dbReference type="EMBL" id="CP114194">
    <property type="protein sequence ID" value="WAT91543.1"/>
    <property type="molecule type" value="Genomic_DNA"/>
</dbReference>
<evidence type="ECO:0000313" key="6">
    <source>
        <dbReference type="EMBL" id="HAS6679058.1"/>
    </source>
</evidence>
<evidence type="ECO:0000256" key="3">
    <source>
        <dbReference type="ARBA" id="ARBA00022989"/>
    </source>
</evidence>
<evidence type="ECO:0000313" key="16">
    <source>
        <dbReference type="Proteomes" id="UP000321504"/>
    </source>
</evidence>
<dbReference type="Proteomes" id="UP001253193">
    <property type="component" value="Unassembled WGS sequence"/>
</dbReference>
<accession>A0A072LAB3</accession>
<evidence type="ECO:0000313" key="13">
    <source>
        <dbReference type="EMBL" id="WAT91543.1"/>
    </source>
</evidence>
<feature type="transmembrane region" description="Helical" evidence="5">
    <location>
        <begin position="44"/>
        <end position="67"/>
    </location>
</feature>
<reference evidence="6" key="3">
    <citation type="journal article" date="2018" name="Genome Biol.">
        <title>SKESA: strategic k-mer extension for scrupulous assemblies.</title>
        <authorList>
            <person name="Souvorov A."/>
            <person name="Agarwala R."/>
            <person name="Lipman D.J."/>
        </authorList>
    </citation>
    <scope>NUCLEOTIDE SEQUENCE</scope>
    <source>
        <strain evidence="6">1930</strain>
    </source>
</reference>
<evidence type="ECO:0000313" key="8">
    <source>
        <dbReference type="EMBL" id="MDS1823008.1"/>
    </source>
</evidence>
<reference evidence="7 14" key="1">
    <citation type="submission" date="2015-07" db="EMBL/GenBank/DDBJ databases">
        <title>Foodborne Vibrio parahaemolyticus Isolates.</title>
        <authorList>
            <person name="Ronholm J."/>
            <person name="Petronella N."/>
            <person name="Kenwell R."/>
            <person name="Banerjee S."/>
        </authorList>
    </citation>
    <scope>NUCLEOTIDE SEQUENCE [LARGE SCALE GENOMIC DNA]</scope>
    <source>
        <strain evidence="7 14">HS-06-05</strain>
    </source>
</reference>
<dbReference type="Proteomes" id="UP000464718">
    <property type="component" value="Chromosome i"/>
</dbReference>
<reference evidence="11 17" key="4">
    <citation type="submission" date="2018-12" db="EMBL/GenBank/DDBJ databases">
        <title>Genomic insights into the evolutionary origins and pathogenicity of five Vibrio parahaemolyticus strains isolated from the shrimp with acute hepatopancreatic necrosis disease (AHPND).</title>
        <authorList>
            <person name="Yang Q."/>
            <person name="Dong X."/>
            <person name="Xie G."/>
            <person name="Fu S."/>
            <person name="Zou P."/>
            <person name="Sun J."/>
            <person name="Wang Y."/>
            <person name="Huang J."/>
        </authorList>
    </citation>
    <scope>NUCLEOTIDE SEQUENCE [LARGE SCALE GENOMIC DNA]</scope>
    <source>
        <strain evidence="11 17">20160303005-1</strain>
    </source>
</reference>
<dbReference type="EMBL" id="LHQV01000002">
    <property type="protein sequence ID" value="OQK04902.1"/>
    <property type="molecule type" value="Genomic_DNA"/>
</dbReference>
<dbReference type="EMBL" id="LIRS01000044">
    <property type="protein sequence ID" value="KOY39150.1"/>
    <property type="molecule type" value="Genomic_DNA"/>
</dbReference>
<dbReference type="Proteomes" id="UP001156560">
    <property type="component" value="Chromosome 1"/>
</dbReference>
<dbReference type="GeneID" id="1188867"/>
<evidence type="ECO:0000313" key="11">
    <source>
        <dbReference type="EMBL" id="QHH09195.1"/>
    </source>
</evidence>
<dbReference type="InterPro" id="IPR012451">
    <property type="entry name" value="DUF1656"/>
</dbReference>
<dbReference type="Proteomes" id="UP000037697">
    <property type="component" value="Unassembled WGS sequence"/>
</dbReference>
<name>A0A072LAB3_VIBPH</name>
<keyword evidence="15" id="KW-1185">Reference proteome</keyword>
<dbReference type="Proteomes" id="UP000856022">
    <property type="component" value="Unassembled WGS sequence"/>
</dbReference>
<protein>
    <submittedName>
        <fullName evidence="9">DUF1656 domain-containing protein</fullName>
    </submittedName>
</protein>
<evidence type="ECO:0000313" key="7">
    <source>
        <dbReference type="EMBL" id="KOY39150.1"/>
    </source>
</evidence>
<dbReference type="Proteomes" id="UP000518904">
    <property type="component" value="Unassembled WGS sequence"/>
</dbReference>